<keyword evidence="12" id="KW-0812">Transmembrane</keyword>
<dbReference type="Pfam" id="PF17677">
    <property type="entry name" value="Glyco_hydro38C2"/>
    <property type="match status" value="1"/>
</dbReference>
<dbReference type="InterPro" id="IPR050843">
    <property type="entry name" value="Glycosyl_Hydrlase_38"/>
</dbReference>
<protein>
    <recommendedName>
        <fullName evidence="3 10">Alpha-mannosidase</fullName>
        <ecNumber evidence="10">3.2.1.-</ecNumber>
    </recommendedName>
</protein>
<feature type="region of interest" description="Disordered" evidence="11">
    <location>
        <begin position="597"/>
        <end position="617"/>
    </location>
</feature>
<evidence type="ECO:0000313" key="15">
    <source>
        <dbReference type="WBParaSite" id="Gr19_v10_g6153.t1"/>
    </source>
</evidence>
<dbReference type="InterPro" id="IPR011330">
    <property type="entry name" value="Glyco_hydro/deAcase_b/a-brl"/>
</dbReference>
<dbReference type="Proteomes" id="UP000887572">
    <property type="component" value="Unplaced"/>
</dbReference>
<evidence type="ECO:0000259" key="13">
    <source>
        <dbReference type="SMART" id="SM00872"/>
    </source>
</evidence>
<dbReference type="PANTHER" id="PTHR11607">
    <property type="entry name" value="ALPHA-MANNOSIDASE"/>
    <property type="match status" value="1"/>
</dbReference>
<evidence type="ECO:0000256" key="6">
    <source>
        <dbReference type="ARBA" id="ARBA00022833"/>
    </source>
</evidence>
<dbReference type="EC" id="3.2.1.-" evidence="10"/>
<dbReference type="Pfam" id="PF09261">
    <property type="entry name" value="Alpha-mann_mid"/>
    <property type="match status" value="1"/>
</dbReference>
<keyword evidence="4 10" id="KW-0479">Metal-binding</keyword>
<feature type="transmembrane region" description="Helical" evidence="12">
    <location>
        <begin position="9"/>
        <end position="32"/>
    </location>
</feature>
<keyword evidence="7" id="KW-1015">Disulfide bond</keyword>
<dbReference type="Gene3D" id="2.70.98.30">
    <property type="entry name" value="Golgi alpha-mannosidase II, domain 4"/>
    <property type="match status" value="1"/>
</dbReference>
<dbReference type="SUPFAM" id="SSF88713">
    <property type="entry name" value="Glycoside hydrolase/deacetylase"/>
    <property type="match status" value="1"/>
</dbReference>
<evidence type="ECO:0000256" key="12">
    <source>
        <dbReference type="SAM" id="Phobius"/>
    </source>
</evidence>
<dbReference type="FunFam" id="2.70.98.30:FF:000003">
    <property type="entry name" value="Alpha-mannosidase"/>
    <property type="match status" value="1"/>
</dbReference>
<evidence type="ECO:0000256" key="5">
    <source>
        <dbReference type="ARBA" id="ARBA00022801"/>
    </source>
</evidence>
<keyword evidence="6 10" id="KW-0862">Zinc</keyword>
<evidence type="ECO:0000256" key="1">
    <source>
        <dbReference type="ARBA" id="ARBA00000365"/>
    </source>
</evidence>
<dbReference type="InterPro" id="IPR028995">
    <property type="entry name" value="Glyco_hydro_57/38_cen_sf"/>
</dbReference>
<dbReference type="CDD" id="cd10810">
    <property type="entry name" value="GH38N_AMII_LAM_like"/>
    <property type="match status" value="1"/>
</dbReference>
<keyword evidence="12" id="KW-1133">Transmembrane helix</keyword>
<evidence type="ECO:0000256" key="3">
    <source>
        <dbReference type="ARBA" id="ARBA00012752"/>
    </source>
</evidence>
<evidence type="ECO:0000313" key="14">
    <source>
        <dbReference type="Proteomes" id="UP000887572"/>
    </source>
</evidence>
<dbReference type="GO" id="GO:0004559">
    <property type="term" value="F:alpha-mannosidase activity"/>
    <property type="evidence" value="ECO:0007669"/>
    <property type="project" value="UniProtKB-EC"/>
</dbReference>
<evidence type="ECO:0000256" key="10">
    <source>
        <dbReference type="RuleBase" id="RU361199"/>
    </source>
</evidence>
<dbReference type="WBParaSite" id="Gr19_v10_g6153.t1">
    <property type="protein sequence ID" value="Gr19_v10_g6153.t1"/>
    <property type="gene ID" value="Gr19_v10_g6153"/>
</dbReference>
<dbReference type="Pfam" id="PF01074">
    <property type="entry name" value="Glyco_hydro_38N"/>
    <property type="match status" value="1"/>
</dbReference>
<evidence type="ECO:0000256" key="11">
    <source>
        <dbReference type="SAM" id="MobiDB-lite"/>
    </source>
</evidence>
<comment type="cofactor">
    <cofactor evidence="10">
        <name>Zn(2+)</name>
        <dbReference type="ChEBI" id="CHEBI:29105"/>
    </cofactor>
    <text evidence="10">Binds 1 zinc ion per subunit.</text>
</comment>
<keyword evidence="14" id="KW-1185">Reference proteome</keyword>
<dbReference type="InterPro" id="IPR013780">
    <property type="entry name" value="Glyco_hydro_b"/>
</dbReference>
<dbReference type="Gene3D" id="2.60.40.1360">
    <property type="match status" value="1"/>
</dbReference>
<organism evidence="14 15">
    <name type="scientific">Globodera rostochiensis</name>
    <name type="common">Golden nematode worm</name>
    <name type="synonym">Heterodera rostochiensis</name>
    <dbReference type="NCBI Taxonomy" id="31243"/>
    <lineage>
        <taxon>Eukaryota</taxon>
        <taxon>Metazoa</taxon>
        <taxon>Ecdysozoa</taxon>
        <taxon>Nematoda</taxon>
        <taxon>Chromadorea</taxon>
        <taxon>Rhabditida</taxon>
        <taxon>Tylenchina</taxon>
        <taxon>Tylenchomorpha</taxon>
        <taxon>Tylenchoidea</taxon>
        <taxon>Heteroderidae</taxon>
        <taxon>Heteroderinae</taxon>
        <taxon>Globodera</taxon>
    </lineage>
</organism>
<comment type="catalytic activity">
    <reaction evidence="1">
        <text>Hydrolysis of terminal, non-reducing alpha-D-mannose residues in alpha-D-mannosides.</text>
        <dbReference type="EC" id="3.2.1.24"/>
    </reaction>
</comment>
<dbReference type="InterPro" id="IPR027291">
    <property type="entry name" value="Glyco_hydro_38_N_sf"/>
</dbReference>
<dbReference type="InterPro" id="IPR037094">
    <property type="entry name" value="Glyco_hydro_38_cen_sf"/>
</dbReference>
<dbReference type="Gene3D" id="1.20.1270.50">
    <property type="entry name" value="Glycoside hydrolase family 38, central domain"/>
    <property type="match status" value="2"/>
</dbReference>
<evidence type="ECO:0000256" key="7">
    <source>
        <dbReference type="ARBA" id="ARBA00023157"/>
    </source>
</evidence>
<evidence type="ECO:0000256" key="2">
    <source>
        <dbReference type="ARBA" id="ARBA00009792"/>
    </source>
</evidence>
<dbReference type="SUPFAM" id="SSF88688">
    <property type="entry name" value="Families 57/38 glycoside transferase middle domain"/>
    <property type="match status" value="1"/>
</dbReference>
<dbReference type="InterPro" id="IPR041147">
    <property type="entry name" value="GH38_C"/>
</dbReference>
<comment type="similarity">
    <text evidence="2 10">Belongs to the glycosyl hydrolase 38 family.</text>
</comment>
<dbReference type="PANTHER" id="PTHR11607:SF3">
    <property type="entry name" value="LYSOSOMAL ALPHA-MANNOSIDASE"/>
    <property type="match status" value="1"/>
</dbReference>
<dbReference type="GO" id="GO:0005764">
    <property type="term" value="C:lysosome"/>
    <property type="evidence" value="ECO:0007669"/>
    <property type="project" value="TreeGrafter"/>
</dbReference>
<reference evidence="15" key="1">
    <citation type="submission" date="2022-11" db="UniProtKB">
        <authorList>
            <consortium name="WormBaseParasite"/>
        </authorList>
    </citation>
    <scope>IDENTIFICATION</scope>
</reference>
<dbReference type="Pfam" id="PF07748">
    <property type="entry name" value="Glyco_hydro_38C"/>
    <property type="match status" value="1"/>
</dbReference>
<keyword evidence="5 10" id="KW-0378">Hydrolase</keyword>
<evidence type="ECO:0000256" key="4">
    <source>
        <dbReference type="ARBA" id="ARBA00022723"/>
    </source>
</evidence>
<evidence type="ECO:0000256" key="8">
    <source>
        <dbReference type="ARBA" id="ARBA00023180"/>
    </source>
</evidence>
<proteinExistence type="inferred from homology"/>
<dbReference type="AlphaFoldDB" id="A0A914HZQ0"/>
<dbReference type="InterPro" id="IPR011682">
    <property type="entry name" value="Glyco_hydro_38_C"/>
</dbReference>
<dbReference type="InterPro" id="IPR011013">
    <property type="entry name" value="Gal_mutarotase_sf_dom"/>
</dbReference>
<dbReference type="SUPFAM" id="SSF74650">
    <property type="entry name" value="Galactose mutarotase-like"/>
    <property type="match status" value="1"/>
</dbReference>
<evidence type="ECO:0000256" key="9">
    <source>
        <dbReference type="ARBA" id="ARBA00023295"/>
    </source>
</evidence>
<dbReference type="GO" id="GO:0030246">
    <property type="term" value="F:carbohydrate binding"/>
    <property type="evidence" value="ECO:0007669"/>
    <property type="project" value="InterPro"/>
</dbReference>
<keyword evidence="8" id="KW-0325">Glycoprotein</keyword>
<dbReference type="Gene3D" id="3.20.110.10">
    <property type="entry name" value="Glycoside hydrolase 38, N terminal domain"/>
    <property type="match status" value="1"/>
</dbReference>
<dbReference type="GO" id="GO:0006013">
    <property type="term" value="P:mannose metabolic process"/>
    <property type="evidence" value="ECO:0007669"/>
    <property type="project" value="InterPro"/>
</dbReference>
<dbReference type="FunFam" id="3.20.110.10:FF:000001">
    <property type="entry name" value="Alpha-mannosidase"/>
    <property type="match status" value="1"/>
</dbReference>
<keyword evidence="12" id="KW-0472">Membrane</keyword>
<accession>A0A914HZQ0</accession>
<dbReference type="Gene3D" id="2.60.40.1180">
    <property type="entry name" value="Golgi alpha-mannosidase II"/>
    <property type="match status" value="1"/>
</dbReference>
<feature type="domain" description="Glycoside hydrolase family 38 central" evidence="13">
    <location>
        <begin position="385"/>
        <end position="464"/>
    </location>
</feature>
<sequence length="1007" mass="114803">METQNKKLLAFGIGILLLLIFIAIAALVWLFVPWGDNSPEGIGNGFCTWNNCPKWSTDNKSINVHLICHTHNDLGWLKTVDEYYTGANGQKANVGVQYILNTVVDELQKDPQRRFSYAETGFLTRWLEQMAPEQLEQLRKLVVDKGQLEFVGGGWTQPDEAATHYYELVDQYTLGLRKLSDKYGNCGHPKVAWQIDPFGHSREHANLVSMMGYEALFFARMHYLERKFRIENKSLEMLWNTDDSGNNTIFTDAFMTGKYTAPKGFCFDALCTDDPIIDYPKLEGFNVDQKVNAFLEAAMEQAKTKRHNHVLFTMGGDFNYGSANKWFTNLDKLIKAANERSNETGIYLFYSTPSCYVKAVREGAQINEFPRKNGDFFPFASSTNSYLTGYFTSKAAFKGTVRKSSAFLQLVRSFEAIASTSSNSELNSTAKIETFERAQALTTHHNAITGTAKEAVIENYEQRLWKGWDVGEEILNESFNSLATKNASEEIKLKICRRINDSYCPESMNNKKFVAIVFNGNSKHYMGPIRVPINAPFARVLDRNNQHIIAQVIPTSIQPDQIPAKQFGPSKWELIFYAAIRGLGYEAFYVDTTLREKRRPKRAESNENGTQKTSLNTASNQISNQYISLTFGDNGLLETFEDLIGEIKLNFSQKFAFYTGVNGREAVDDQQTSGAYVFRPNEKEANEWTAAGVQFVKNDLVHEARQTVQPWLSQIVRLYMDKPFVEFEYLIGPLPKDKNNLTTMEIVTKYQMPSIKSGGIFWTDANGRQMMERRRNFNELFSFESDSEPISANYYPVDSRMVIRDDQRQMTVLTDRAQGGTSLSDGEVELMLHRRSFWDDQWGVDEALDEPGEDGRGLIVRAKHWLLFGSRPAAFSEHRQLAFEMLHQPILAFASTSDNWANFVHNFETGFSVFDDKLPKNVNLMTLKHLGDKQLLIRLEHFYQSGEDEELSKPAKVNLKTLFKGLNLKALKELGLAANFVLSNEEIDMEKVELKPMQIRTFQLSVQ</sequence>
<dbReference type="InterPro" id="IPR000602">
    <property type="entry name" value="Glyco_hydro_38_N"/>
</dbReference>
<feature type="compositionally biased region" description="Polar residues" evidence="11">
    <location>
        <begin position="606"/>
        <end position="617"/>
    </location>
</feature>
<name>A0A914HZQ0_GLORO</name>
<dbReference type="InterPro" id="IPR015341">
    <property type="entry name" value="Glyco_hydro_38_cen"/>
</dbReference>
<dbReference type="GO" id="GO:0046872">
    <property type="term" value="F:metal ion binding"/>
    <property type="evidence" value="ECO:0007669"/>
    <property type="project" value="UniProtKB-KW"/>
</dbReference>
<dbReference type="SMART" id="SM00872">
    <property type="entry name" value="Alpha-mann_mid"/>
    <property type="match status" value="1"/>
</dbReference>
<dbReference type="FunFam" id="1.20.1270.50:FF:000002">
    <property type="entry name" value="Alpha-mannosidase"/>
    <property type="match status" value="1"/>
</dbReference>
<keyword evidence="9 10" id="KW-0326">Glycosidase</keyword>